<organism evidence="2 3">
    <name type="scientific">Solimonas aquatica</name>
    <dbReference type="NCBI Taxonomy" id="489703"/>
    <lineage>
        <taxon>Bacteria</taxon>
        <taxon>Pseudomonadati</taxon>
        <taxon>Pseudomonadota</taxon>
        <taxon>Gammaproteobacteria</taxon>
        <taxon>Nevskiales</taxon>
        <taxon>Nevskiaceae</taxon>
        <taxon>Solimonas</taxon>
    </lineage>
</organism>
<reference evidence="2 3" key="1">
    <citation type="submission" date="2016-10" db="EMBL/GenBank/DDBJ databases">
        <authorList>
            <person name="de Groot N.N."/>
        </authorList>
    </citation>
    <scope>NUCLEOTIDE SEQUENCE [LARGE SCALE GENOMIC DNA]</scope>
    <source>
        <strain evidence="2 3">DSM 25927</strain>
    </source>
</reference>
<dbReference type="Pfam" id="PF00753">
    <property type="entry name" value="Lactamase_B"/>
    <property type="match status" value="1"/>
</dbReference>
<dbReference type="Gene3D" id="3.60.15.10">
    <property type="entry name" value="Ribonuclease Z/Hydroxyacylglutathione hydrolase-like"/>
    <property type="match status" value="1"/>
</dbReference>
<name>A0A1H9IIG2_9GAMM</name>
<dbReference type="AlphaFoldDB" id="A0A1H9IIG2"/>
<dbReference type="InterPro" id="IPR000086">
    <property type="entry name" value="NUDIX_hydrolase_dom"/>
</dbReference>
<proteinExistence type="predicted"/>
<evidence type="ECO:0000313" key="2">
    <source>
        <dbReference type="EMBL" id="SEQ74165.1"/>
    </source>
</evidence>
<dbReference type="RefSeq" id="WP_177188986.1">
    <property type="nucleotide sequence ID" value="NZ_FOFS01000010.1"/>
</dbReference>
<dbReference type="InterPro" id="IPR050662">
    <property type="entry name" value="Sec-metab_biosynth-thioest"/>
</dbReference>
<dbReference type="Proteomes" id="UP000199233">
    <property type="component" value="Unassembled WGS sequence"/>
</dbReference>
<dbReference type="Gene3D" id="1.10.10.10">
    <property type="entry name" value="Winged helix-like DNA-binding domain superfamily/Winged helix DNA-binding domain"/>
    <property type="match status" value="1"/>
</dbReference>
<dbReference type="Pfam" id="PF00293">
    <property type="entry name" value="NUDIX"/>
    <property type="match status" value="1"/>
</dbReference>
<dbReference type="InterPro" id="IPR015797">
    <property type="entry name" value="NUDIX_hydrolase-like_dom_sf"/>
</dbReference>
<dbReference type="EMBL" id="FOFS01000010">
    <property type="protein sequence ID" value="SEQ74165.1"/>
    <property type="molecule type" value="Genomic_DNA"/>
</dbReference>
<dbReference type="Pfam" id="PF17778">
    <property type="entry name" value="WHD_BLACT"/>
    <property type="match status" value="1"/>
</dbReference>
<dbReference type="PROSITE" id="PS51462">
    <property type="entry name" value="NUDIX"/>
    <property type="match status" value="1"/>
</dbReference>
<accession>A0A1H9IIG2</accession>
<evidence type="ECO:0000259" key="1">
    <source>
        <dbReference type="PROSITE" id="PS51462"/>
    </source>
</evidence>
<gene>
    <name evidence="2" type="ORF">SAMN04488038_11044</name>
</gene>
<protein>
    <submittedName>
        <fullName evidence="2">Glyoxylase, beta-lactamase superfamily II</fullName>
    </submittedName>
</protein>
<dbReference type="Gene3D" id="3.90.79.10">
    <property type="entry name" value="Nucleoside Triphosphate Pyrophosphohydrolase"/>
    <property type="match status" value="2"/>
</dbReference>
<dbReference type="GO" id="GO:0003824">
    <property type="term" value="F:catalytic activity"/>
    <property type="evidence" value="ECO:0007669"/>
    <property type="project" value="UniProtKB-ARBA"/>
</dbReference>
<evidence type="ECO:0000313" key="3">
    <source>
        <dbReference type="Proteomes" id="UP000199233"/>
    </source>
</evidence>
<dbReference type="PANTHER" id="PTHR23131:SF0">
    <property type="entry name" value="ENDORIBONUCLEASE LACTB2"/>
    <property type="match status" value="1"/>
</dbReference>
<dbReference type="STRING" id="489703.SAMN04488038_11044"/>
<feature type="domain" description="Nudix hydrolase" evidence="1">
    <location>
        <begin position="3"/>
        <end position="153"/>
    </location>
</feature>
<keyword evidence="3" id="KW-1185">Reference proteome</keyword>
<dbReference type="InterPro" id="IPR001279">
    <property type="entry name" value="Metallo-B-lactamas"/>
</dbReference>
<dbReference type="SMART" id="SM00849">
    <property type="entry name" value="Lactamase_B"/>
    <property type="match status" value="1"/>
</dbReference>
<sequence length="449" mass="50504">MSKIVDAVTVVMICRGRLLMVLRQGFLAAFPGYQAFPGGKVDAEDSEGATPPAHWGAHEPRLLRALIRELREELDLDLLALAAKTHIRALGVALTPPHQPRRFNTYFFQVELDEEPALKVDAHELQAAVWRTPQQWLELRERGEALLAVPTIAVVQALAQNLKPENVPGLDFRDRPPQELPMLDNVPGLRIMPVRSNTLPPAEHTNCFLLGDAQSHRVLVDPSPGDAAEFEKLCAMVERHGIHEVFLTHHHPDHHERSADLARRFAVPIGMSEDTQQRIQARCGQDYFANLAVHHYREGDVLCRWRGEAVRVLAVPGHDEGQLALMPDNRAWCIVGDLIQGIGTVVISKPEGDMAKYYASLQRLIDLDPKIIVPSHGIAMGSTYRLRDTLHHRQLREQQVLSLWNAGHEIDAMLPLIYKDVDPRLLPLARRNIESHLHKLREEGVLARS</sequence>
<dbReference type="InterPro" id="IPR036866">
    <property type="entry name" value="RibonucZ/Hydroxyglut_hydro"/>
</dbReference>
<dbReference type="InterPro" id="IPR041516">
    <property type="entry name" value="LACTB2_WH"/>
</dbReference>
<dbReference type="InterPro" id="IPR036388">
    <property type="entry name" value="WH-like_DNA-bd_sf"/>
</dbReference>
<dbReference type="PANTHER" id="PTHR23131">
    <property type="entry name" value="ENDORIBONUCLEASE LACTB2"/>
    <property type="match status" value="1"/>
</dbReference>
<dbReference type="SUPFAM" id="SSF56281">
    <property type="entry name" value="Metallo-hydrolase/oxidoreductase"/>
    <property type="match status" value="1"/>
</dbReference>
<dbReference type="SUPFAM" id="SSF55811">
    <property type="entry name" value="Nudix"/>
    <property type="match status" value="1"/>
</dbReference>